<proteinExistence type="predicted"/>
<keyword evidence="6" id="KW-1185">Reference proteome</keyword>
<dbReference type="RefSeq" id="WP_405345655.1">
    <property type="nucleotide sequence ID" value="NZ_JAZHOJ010000036.1"/>
</dbReference>
<dbReference type="PANTHER" id="PTHR32305:SF15">
    <property type="entry name" value="PROTEIN RHSA-RELATED"/>
    <property type="match status" value="1"/>
</dbReference>
<dbReference type="NCBIfam" id="TIGR03696">
    <property type="entry name" value="Rhs_assc_core"/>
    <property type="match status" value="1"/>
</dbReference>
<evidence type="ECO:0000313" key="5">
    <source>
        <dbReference type="EMBL" id="MFK7004692.1"/>
    </source>
</evidence>
<dbReference type="PANTHER" id="PTHR32305">
    <property type="match status" value="1"/>
</dbReference>
<dbReference type="EMBL" id="JAZHOJ010000036">
    <property type="protein sequence ID" value="MFK7004692.1"/>
    <property type="molecule type" value="Genomic_DNA"/>
</dbReference>
<protein>
    <submittedName>
        <fullName evidence="5">RHS repeat-associated core domain-containing protein</fullName>
    </submittedName>
</protein>
<evidence type="ECO:0000259" key="4">
    <source>
        <dbReference type="Pfam" id="PF25023"/>
    </source>
</evidence>
<dbReference type="Proteomes" id="UP001621713">
    <property type="component" value="Unassembled WGS sequence"/>
</dbReference>
<reference evidence="5 6" key="1">
    <citation type="submission" date="2024-02" db="EMBL/GenBank/DDBJ databases">
        <title>Comparative Genomic Analysis of Flavobacterium Species Causing Columnaris Disease of Freshwater Fish in Thailand: Insights into Virulence and Resistance Mechanisms.</title>
        <authorList>
            <person name="Nguyen D."/>
            <person name="Chokmangmeepisarn P."/>
            <person name="Khianchaikhan K."/>
            <person name="Morishita M."/>
            <person name="Bunnoy A."/>
            <person name="Rodkhum C."/>
        </authorList>
    </citation>
    <scope>NUCLEOTIDE SEQUENCE [LARGE SCALE GENOMIC DNA]</scope>
    <source>
        <strain evidence="5 6">PCBSB2203</strain>
    </source>
</reference>
<dbReference type="Gene3D" id="2.180.10.10">
    <property type="entry name" value="RHS repeat-associated core"/>
    <property type="match status" value="1"/>
</dbReference>
<accession>A0ABW8PJB5</accession>
<dbReference type="Pfam" id="PF15638">
    <property type="entry name" value="Tox-MPTase2"/>
    <property type="match status" value="1"/>
</dbReference>
<feature type="region of interest" description="Disordered" evidence="2">
    <location>
        <begin position="211"/>
        <end position="233"/>
    </location>
</feature>
<feature type="compositionally biased region" description="Polar residues" evidence="2">
    <location>
        <begin position="223"/>
        <end position="233"/>
    </location>
</feature>
<keyword evidence="1" id="KW-0677">Repeat</keyword>
<evidence type="ECO:0000256" key="2">
    <source>
        <dbReference type="SAM" id="MobiDB-lite"/>
    </source>
</evidence>
<dbReference type="InterPro" id="IPR056823">
    <property type="entry name" value="TEN-like_YD-shell"/>
</dbReference>
<feature type="domain" description="Tox-MPTase2" evidence="3">
    <location>
        <begin position="153"/>
        <end position="334"/>
    </location>
</feature>
<dbReference type="InterPro" id="IPR022385">
    <property type="entry name" value="Rhs_assc_core"/>
</dbReference>
<dbReference type="InterPro" id="IPR050708">
    <property type="entry name" value="T6SS_VgrG/RHS"/>
</dbReference>
<comment type="caution">
    <text evidence="5">The sequence shown here is derived from an EMBL/GenBank/DDBJ whole genome shotgun (WGS) entry which is preliminary data.</text>
</comment>
<feature type="domain" description="Teneurin-like YD-shell" evidence="4">
    <location>
        <begin position="39"/>
        <end position="118"/>
    </location>
</feature>
<evidence type="ECO:0000259" key="3">
    <source>
        <dbReference type="Pfam" id="PF15638"/>
    </source>
</evidence>
<sequence>MFNPPGNVPGPPIQFGDPIKPADVTAGDGFVGNDLFEKDIFYYHSDHLGSTSYISTMNGQLSQHVEYIPFGEVLFEEHSSSFSMPYLFNGKELDRETNLSYYGARYLDMKTSLWLNVDPLAEKFPGWSPYSFCNNNPLFFTDPDGRAVVPFDDIFSRSGRFLRSEGAGRAVKIEIGNKLYSPSQLANTAGSQYAIRKIGAHYARQAGVDGNARIGSKSDSEPSSKVPATTSGATININPNGGFSKALDNIDNFKSVLQHENFHKRDNDNPNFVYSNSAHVDVYTNQMSDKTFSSTTDDFKISMGGSIGNYILNLDRDSSTGQNDILSKIEKFNGTNVGGLQLVPQIMGNNYPKGTLELELQYKGQNYPIKYEKQDR</sequence>
<gene>
    <name evidence="5" type="ORF">V3467_12670</name>
</gene>
<dbReference type="Pfam" id="PF25023">
    <property type="entry name" value="TEN_YD-shell"/>
    <property type="match status" value="1"/>
</dbReference>
<dbReference type="InterPro" id="IPR028914">
    <property type="entry name" value="Tox-MPTase2_dom"/>
</dbReference>
<evidence type="ECO:0000256" key="1">
    <source>
        <dbReference type="ARBA" id="ARBA00022737"/>
    </source>
</evidence>
<name>A0ABW8PJB5_9FLAO</name>
<organism evidence="5 6">
    <name type="scientific">Flavobacterium covae</name>
    <dbReference type="NCBI Taxonomy" id="2906076"/>
    <lineage>
        <taxon>Bacteria</taxon>
        <taxon>Pseudomonadati</taxon>
        <taxon>Bacteroidota</taxon>
        <taxon>Flavobacteriia</taxon>
        <taxon>Flavobacteriales</taxon>
        <taxon>Flavobacteriaceae</taxon>
        <taxon>Flavobacterium</taxon>
    </lineage>
</organism>
<evidence type="ECO:0000313" key="6">
    <source>
        <dbReference type="Proteomes" id="UP001621713"/>
    </source>
</evidence>